<dbReference type="RefSeq" id="WP_013162401.1">
    <property type="nucleotide sequence ID" value="NC_014216.1"/>
</dbReference>
<dbReference type="Gene3D" id="3.30.1490.100">
    <property type="entry name" value="DNA polymerase, Y-family, little finger domain"/>
    <property type="match status" value="1"/>
</dbReference>
<comment type="similarity">
    <text evidence="1">Belongs to the DNA polymerase type-Y family.</text>
</comment>
<dbReference type="HOGENOM" id="CLU_012348_3_0_7"/>
<protein>
    <submittedName>
        <fullName evidence="7">DNA-directed DNA polymerase</fullName>
        <ecNumber evidence="7">2.7.7.7</ecNumber>
    </submittedName>
</protein>
<dbReference type="Gene3D" id="1.10.150.20">
    <property type="entry name" value="5' to 3' exonuclease, C-terminal subdomain"/>
    <property type="match status" value="1"/>
</dbReference>
<evidence type="ECO:0000256" key="2">
    <source>
        <dbReference type="ARBA" id="ARBA00022763"/>
    </source>
</evidence>
<name>D6Z5Y8_DESAT</name>
<dbReference type="KEGG" id="dak:DaAHT2_0159"/>
<evidence type="ECO:0000256" key="4">
    <source>
        <dbReference type="ARBA" id="ARBA00023204"/>
    </source>
</evidence>
<dbReference type="InterPro" id="IPR043128">
    <property type="entry name" value="Rev_trsase/Diguanyl_cyclase"/>
</dbReference>
<evidence type="ECO:0000256" key="3">
    <source>
        <dbReference type="ARBA" id="ARBA00023199"/>
    </source>
</evidence>
<evidence type="ECO:0000256" key="5">
    <source>
        <dbReference type="ARBA" id="ARBA00023236"/>
    </source>
</evidence>
<dbReference type="STRING" id="589865.DaAHT2_0159"/>
<dbReference type="Gene3D" id="3.40.1170.60">
    <property type="match status" value="1"/>
</dbReference>
<dbReference type="InterPro" id="IPR001126">
    <property type="entry name" value="UmuC"/>
</dbReference>
<dbReference type="OrthoDB" id="9808813at2"/>
<evidence type="ECO:0000259" key="6">
    <source>
        <dbReference type="PROSITE" id="PS50173"/>
    </source>
</evidence>
<dbReference type="EC" id="2.7.7.7" evidence="7"/>
<dbReference type="SUPFAM" id="SSF56672">
    <property type="entry name" value="DNA/RNA polymerases"/>
    <property type="match status" value="1"/>
</dbReference>
<evidence type="ECO:0000256" key="1">
    <source>
        <dbReference type="ARBA" id="ARBA00010945"/>
    </source>
</evidence>
<dbReference type="Gene3D" id="3.30.70.270">
    <property type="match status" value="1"/>
</dbReference>
<dbReference type="eggNOG" id="COG0389">
    <property type="taxonomic scope" value="Bacteria"/>
</dbReference>
<dbReference type="InterPro" id="IPR017961">
    <property type="entry name" value="DNA_pol_Y-fam_little_finger"/>
</dbReference>
<dbReference type="InterPro" id="IPR043502">
    <property type="entry name" value="DNA/RNA_pol_sf"/>
</dbReference>
<dbReference type="FunCoup" id="D6Z5Y8">
    <property type="interactions" value="80"/>
</dbReference>
<dbReference type="GO" id="GO:0042276">
    <property type="term" value="P:error-prone translesion synthesis"/>
    <property type="evidence" value="ECO:0007669"/>
    <property type="project" value="TreeGrafter"/>
</dbReference>
<reference evidence="8" key="1">
    <citation type="submission" date="2010-02" db="EMBL/GenBank/DDBJ databases">
        <title>Complete sequence of Desulfurivibrio alkaliphilus AHT2.</title>
        <authorList>
            <consortium name="US DOE Joint Genome Institute"/>
            <person name="Pitluck S."/>
            <person name="Chertkov O."/>
            <person name="Detter J.C."/>
            <person name="Han C."/>
            <person name="Tapia R."/>
            <person name="Larimer F."/>
            <person name="Land M."/>
            <person name="Hauser L."/>
            <person name="Kyrpides N."/>
            <person name="Mikhailova N."/>
            <person name="Sorokin D.Y."/>
            <person name="Muyzer G."/>
            <person name="Woyke T."/>
        </authorList>
    </citation>
    <scope>NUCLEOTIDE SEQUENCE [LARGE SCALE GENOMIC DNA]</scope>
    <source>
        <strain evidence="8">DSM 19089 / UNIQEM U267 / AHT2</strain>
    </source>
</reference>
<dbReference type="InParanoid" id="D6Z5Y8"/>
<dbReference type="InterPro" id="IPR025188">
    <property type="entry name" value="DUF4113"/>
</dbReference>
<dbReference type="AlphaFoldDB" id="D6Z5Y8"/>
<dbReference type="Pfam" id="PF13438">
    <property type="entry name" value="DUF4113"/>
    <property type="match status" value="1"/>
</dbReference>
<dbReference type="GO" id="GO:0009432">
    <property type="term" value="P:SOS response"/>
    <property type="evidence" value="ECO:0007669"/>
    <property type="project" value="UniProtKB-KW"/>
</dbReference>
<keyword evidence="3" id="KW-0741">SOS mutagenesis</keyword>
<dbReference type="Pfam" id="PF11799">
    <property type="entry name" value="IMS_C"/>
    <property type="match status" value="1"/>
</dbReference>
<dbReference type="GO" id="GO:0006281">
    <property type="term" value="P:DNA repair"/>
    <property type="evidence" value="ECO:0007669"/>
    <property type="project" value="UniProtKB-KW"/>
</dbReference>
<sequence>MRKIYALLDCNNFYVSCERLFAPGLNGKPVVVLSNNDGCVIARSNEAKALGIGMGEPFFKCRRQLAADKVRVFSSNYPLYADISHRVMTVLARLEPEVEIYSIDEAFIRLPAADPAVLRETGRRIRATIGREIGIPVSIGFGATKTLAKVANRLAKRQPEHGGVFVLADREIDTMLASVPVAEIWGIGRRSAAKLALGGITTALALKNAEDRRLRRQLTVTGLRTAMELRGIPCLPLEQCPPPSQSITTSRSFGRPVYEPAELKEALATYVGIAAEKLRAQRLTTGSLQVFLATSRFGAQQRQYANSTVVTLPSPCASTTELIRHAAKALQHIFRVGHAYQKVGVILLELTPAGRLQPNLFQAQPDQRQEALMAAMDTINHKWGRETLHSAATGLLRDWKNRQNRKSPAYTTSWHELPLVG</sequence>
<organism evidence="7 8">
    <name type="scientific">Desulfurivibrio alkaliphilus (strain DSM 19089 / UNIQEM U267 / AHT2)</name>
    <dbReference type="NCBI Taxonomy" id="589865"/>
    <lineage>
        <taxon>Bacteria</taxon>
        <taxon>Pseudomonadati</taxon>
        <taxon>Thermodesulfobacteriota</taxon>
        <taxon>Desulfobulbia</taxon>
        <taxon>Desulfobulbales</taxon>
        <taxon>Desulfobulbaceae</taxon>
        <taxon>Desulfurivibrio</taxon>
    </lineage>
</organism>
<dbReference type="PANTHER" id="PTHR11076">
    <property type="entry name" value="DNA REPAIR POLYMERASE UMUC / TRANSFERASE FAMILY MEMBER"/>
    <property type="match status" value="1"/>
</dbReference>
<dbReference type="PANTHER" id="PTHR11076:SF34">
    <property type="entry name" value="PROTEIN UMUC"/>
    <property type="match status" value="1"/>
</dbReference>
<dbReference type="InterPro" id="IPR050116">
    <property type="entry name" value="DNA_polymerase-Y"/>
</dbReference>
<dbReference type="InterPro" id="IPR036775">
    <property type="entry name" value="DNA_pol_Y-fam_lit_finger_sf"/>
</dbReference>
<keyword evidence="7" id="KW-0239">DNA-directed DNA polymerase</keyword>
<keyword evidence="5" id="KW-0742">SOS response</keyword>
<gene>
    <name evidence="7" type="ordered locus">DaAHT2_0159</name>
</gene>
<dbReference type="CDD" id="cd01700">
    <property type="entry name" value="PolY_Pol_V_umuC"/>
    <property type="match status" value="1"/>
</dbReference>
<dbReference type="GO" id="GO:0003684">
    <property type="term" value="F:damaged DNA binding"/>
    <property type="evidence" value="ECO:0007669"/>
    <property type="project" value="InterPro"/>
</dbReference>
<dbReference type="EMBL" id="CP001940">
    <property type="protein sequence ID" value="ADH84870.1"/>
    <property type="molecule type" value="Genomic_DNA"/>
</dbReference>
<dbReference type="PROSITE" id="PS50173">
    <property type="entry name" value="UMUC"/>
    <property type="match status" value="1"/>
</dbReference>
<dbReference type="GO" id="GO:0003887">
    <property type="term" value="F:DNA-directed DNA polymerase activity"/>
    <property type="evidence" value="ECO:0007669"/>
    <property type="project" value="UniProtKB-KW"/>
</dbReference>
<keyword evidence="2" id="KW-0227">DNA damage</keyword>
<keyword evidence="7" id="KW-0808">Transferase</keyword>
<feature type="domain" description="UmuC" evidence="6">
    <location>
        <begin position="5"/>
        <end position="188"/>
    </location>
</feature>
<evidence type="ECO:0000313" key="7">
    <source>
        <dbReference type="EMBL" id="ADH84870.1"/>
    </source>
</evidence>
<dbReference type="Proteomes" id="UP000001508">
    <property type="component" value="Chromosome"/>
</dbReference>
<dbReference type="GO" id="GO:0005829">
    <property type="term" value="C:cytosol"/>
    <property type="evidence" value="ECO:0007669"/>
    <property type="project" value="TreeGrafter"/>
</dbReference>
<keyword evidence="4" id="KW-0234">DNA repair</keyword>
<keyword evidence="8" id="KW-1185">Reference proteome</keyword>
<evidence type="ECO:0000313" key="8">
    <source>
        <dbReference type="Proteomes" id="UP000001508"/>
    </source>
</evidence>
<dbReference type="Pfam" id="PF00817">
    <property type="entry name" value="IMS"/>
    <property type="match status" value="1"/>
</dbReference>
<keyword evidence="7" id="KW-0548">Nucleotidyltransferase</keyword>
<accession>D6Z5Y8</accession>
<proteinExistence type="inferred from homology"/>